<dbReference type="Pfam" id="PF02535">
    <property type="entry name" value="Zip"/>
    <property type="match status" value="1"/>
</dbReference>
<keyword evidence="8" id="KW-0732">Signal</keyword>
<evidence type="ECO:0000256" key="2">
    <source>
        <dbReference type="ARBA" id="ARBA00006939"/>
    </source>
</evidence>
<evidence type="ECO:0000256" key="4">
    <source>
        <dbReference type="ARBA" id="ARBA00022989"/>
    </source>
</evidence>
<keyword evidence="5 7" id="KW-0472">Membrane</keyword>
<name>A0ABM4CVD9_HYDVU</name>
<reference evidence="11" key="1">
    <citation type="submission" date="2025-08" db="UniProtKB">
        <authorList>
            <consortium name="RefSeq"/>
        </authorList>
    </citation>
    <scope>IDENTIFICATION</scope>
</reference>
<evidence type="ECO:0000256" key="6">
    <source>
        <dbReference type="SAM" id="MobiDB-lite"/>
    </source>
</evidence>
<dbReference type="Proteomes" id="UP001652625">
    <property type="component" value="Chromosome 11"/>
</dbReference>
<evidence type="ECO:0000256" key="3">
    <source>
        <dbReference type="ARBA" id="ARBA00022692"/>
    </source>
</evidence>
<evidence type="ECO:0000313" key="10">
    <source>
        <dbReference type="Proteomes" id="UP001652625"/>
    </source>
</evidence>
<feature type="transmembrane region" description="Helical" evidence="7">
    <location>
        <begin position="411"/>
        <end position="431"/>
    </location>
</feature>
<keyword evidence="4 7" id="KW-1133">Transmembrane helix</keyword>
<evidence type="ECO:0000313" key="11">
    <source>
        <dbReference type="RefSeq" id="XP_065665914.1"/>
    </source>
</evidence>
<feature type="transmembrane region" description="Helical" evidence="7">
    <location>
        <begin position="338"/>
        <end position="358"/>
    </location>
</feature>
<evidence type="ECO:0000256" key="7">
    <source>
        <dbReference type="SAM" id="Phobius"/>
    </source>
</evidence>
<gene>
    <name evidence="11" type="primary">LOC101238016</name>
</gene>
<feature type="chain" id="PRO_5046648036" evidence="8">
    <location>
        <begin position="16"/>
        <end position="700"/>
    </location>
</feature>
<evidence type="ECO:0000256" key="1">
    <source>
        <dbReference type="ARBA" id="ARBA00004141"/>
    </source>
</evidence>
<dbReference type="GeneID" id="101238016"/>
<feature type="transmembrane region" description="Helical" evidence="7">
    <location>
        <begin position="634"/>
        <end position="651"/>
    </location>
</feature>
<sequence length="700" mass="77961">MWLKFLLCFFAVVYTIEDVNNSFINEAFERTALLDSLKRVSSKEDIQIIMSELHFRNCSKNQSYISCNLCFTSDDLLSLFSISSQNNFSSHESLMIYSGILYLLTAKNIGVECKTYLNISSVYKEFFMKYDFSIINNRVVDKILSDVNVTLGNYLNGSQCFGSEDIIKAANISLENINEHGLQLVSVFIVQNLLNNFCISISNKDTVLLPPESYFIEKIFEKYGNETKMQKENFVNLLKKLNIGFSSAPNEVAKRKKRSVSKDNLLRKRRNVDQAFDKCYAARDLFEIFNVVDNSTIDYDKFKDICSAIVQQIDSGYCSPIPEPEPVSEKNNGGWKPWIATIVGVTVVNLFSFLGLICSPLNNKWWFPSFLLFIISMGVGVLSGDGILHMLPEMLDLHDDHHGKFSADSKLWKFCLILFGIYIFFAFEIIMQACGTGHSHSHGGGSTNNDSQRTRNGELETSTSETECGEELTQSDYTLPNLKYCNNSAVSLSHKESSNSSVRSSTDKISKNVSEVSLTHNEESGVAFKLSKKSLPIKEFKSIVWMIFVGDGIHNFMDGVALGAAFSDPLGITGGISTSIAILLHEIPHELSDFAILITAGLSIKQALAMHFISSITAYGGGFLGVSLGTDWNAAPWIFSITAGLFLYVSLVDMLPQILHNELFKSRPLSTAILALIGMLFGFGIMFCLAAFEESILEGL</sequence>
<proteinExistence type="inferred from homology"/>
<feature type="region of interest" description="Disordered" evidence="6">
    <location>
        <begin position="440"/>
        <end position="472"/>
    </location>
</feature>
<dbReference type="InterPro" id="IPR049406">
    <property type="entry name" value="ZIP4_12_EF-hand"/>
</dbReference>
<evidence type="ECO:0000259" key="9">
    <source>
        <dbReference type="Pfam" id="PF21116"/>
    </source>
</evidence>
<dbReference type="RefSeq" id="XP_065665914.1">
    <property type="nucleotide sequence ID" value="XM_065809842.1"/>
</dbReference>
<dbReference type="Pfam" id="PF21116">
    <property type="entry name" value="EF-hand_Zip"/>
    <property type="match status" value="1"/>
</dbReference>
<keyword evidence="10" id="KW-1185">Reference proteome</keyword>
<feature type="transmembrane region" description="Helical" evidence="7">
    <location>
        <begin position="672"/>
        <end position="692"/>
    </location>
</feature>
<evidence type="ECO:0000256" key="5">
    <source>
        <dbReference type="ARBA" id="ARBA00023136"/>
    </source>
</evidence>
<comment type="subcellular location">
    <subcellularLocation>
        <location evidence="1">Membrane</location>
        <topology evidence="1">Multi-pass membrane protein</topology>
    </subcellularLocation>
</comment>
<protein>
    <submittedName>
        <fullName evidence="11">Metal cation symporter ZIP14 isoform X4</fullName>
    </submittedName>
</protein>
<feature type="transmembrane region" description="Helical" evidence="7">
    <location>
        <begin position="608"/>
        <end position="628"/>
    </location>
</feature>
<accession>A0ABM4CVD9</accession>
<organism evidence="10 11">
    <name type="scientific">Hydra vulgaris</name>
    <name type="common">Hydra</name>
    <name type="synonym">Hydra attenuata</name>
    <dbReference type="NCBI Taxonomy" id="6087"/>
    <lineage>
        <taxon>Eukaryota</taxon>
        <taxon>Metazoa</taxon>
        <taxon>Cnidaria</taxon>
        <taxon>Hydrozoa</taxon>
        <taxon>Hydroidolina</taxon>
        <taxon>Anthoathecata</taxon>
        <taxon>Aplanulata</taxon>
        <taxon>Hydridae</taxon>
        <taxon>Hydra</taxon>
    </lineage>
</organism>
<evidence type="ECO:0000256" key="8">
    <source>
        <dbReference type="SAM" id="SignalP"/>
    </source>
</evidence>
<comment type="similarity">
    <text evidence="2">Belongs to the ZIP transporter (TC 2.A.5) family.</text>
</comment>
<keyword evidence="3 7" id="KW-0812">Transmembrane</keyword>
<feature type="signal peptide" evidence="8">
    <location>
        <begin position="1"/>
        <end position="15"/>
    </location>
</feature>
<dbReference type="PANTHER" id="PTHR12191:SF37">
    <property type="entry name" value="ZINC TRANSPORTER FOI"/>
    <property type="match status" value="1"/>
</dbReference>
<dbReference type="PANTHER" id="PTHR12191">
    <property type="entry name" value="SOLUTE CARRIER FAMILY 39"/>
    <property type="match status" value="1"/>
</dbReference>
<dbReference type="InterPro" id="IPR003689">
    <property type="entry name" value="ZIP"/>
</dbReference>
<dbReference type="InterPro" id="IPR050799">
    <property type="entry name" value="ZIP_Transporter"/>
</dbReference>
<feature type="domain" description="Zinc transporter ZIP4/12 EF-hand" evidence="9">
    <location>
        <begin position="213"/>
        <end position="316"/>
    </location>
</feature>
<feature type="transmembrane region" description="Helical" evidence="7">
    <location>
        <begin position="370"/>
        <end position="391"/>
    </location>
</feature>